<dbReference type="EMBL" id="CP043960">
    <property type="protein sequence ID" value="QER90502.1"/>
    <property type="molecule type" value="Genomic_DNA"/>
</dbReference>
<dbReference type="RefSeq" id="WP_150157776.1">
    <property type="nucleotide sequence ID" value="NZ_CP043960.1"/>
</dbReference>
<dbReference type="Proteomes" id="UP000324308">
    <property type="component" value="Plasmid unnamed1"/>
</dbReference>
<proteinExistence type="predicted"/>
<evidence type="ECO:0000313" key="2">
    <source>
        <dbReference type="EMBL" id="QER90502.1"/>
    </source>
</evidence>
<gene>
    <name evidence="2" type="ORF">F3L20_33310</name>
</gene>
<dbReference type="SUPFAM" id="SSF55729">
    <property type="entry name" value="Acyl-CoA N-acyltransferases (Nat)"/>
    <property type="match status" value="1"/>
</dbReference>
<keyword evidence="2" id="KW-0614">Plasmid</keyword>
<protein>
    <submittedName>
        <fullName evidence="2">N-acetyltransferase</fullName>
    </submittedName>
</protein>
<dbReference type="InterPro" id="IPR000182">
    <property type="entry name" value="GNAT_dom"/>
</dbReference>
<keyword evidence="3" id="KW-1185">Reference proteome</keyword>
<evidence type="ECO:0000313" key="3">
    <source>
        <dbReference type="Proteomes" id="UP000324308"/>
    </source>
</evidence>
<dbReference type="PROSITE" id="PS51186">
    <property type="entry name" value="GNAT"/>
    <property type="match status" value="1"/>
</dbReference>
<sequence>MTIVPFGLAERTEIEAYGDFAAGAADVPGSAAERLGAAALRTGPALALCVREDRSGFFNRAGGFADDVPVGADVLTHVRDFYREQGLRQGSMMIAPTLLSEDWPVVAKRLGLTAGSSFVKLGWDLAAETPAPDGLPPLDAGLRVGLVEPRQAKEWATVMMTTFGFGAPDMIELAASCVGRPDWRQYAVYDSERIVAVGSVYLNGDCADMFGGATLPEARGRGAQSALLLARAAAAREAGCRWLVAETGAEREGKRNTSLRNMLRTGFEPLYERVTWVWREEA</sequence>
<dbReference type="Gene3D" id="3.40.630.30">
    <property type="match status" value="1"/>
</dbReference>
<name>A0ABX6A0N6_STRTE</name>
<accession>A0ABX6A0N6</accession>
<organism evidence="2 3">
    <name type="scientific">Streptomyces tendae</name>
    <dbReference type="NCBI Taxonomy" id="1932"/>
    <lineage>
        <taxon>Bacteria</taxon>
        <taxon>Bacillati</taxon>
        <taxon>Actinomycetota</taxon>
        <taxon>Actinomycetes</taxon>
        <taxon>Kitasatosporales</taxon>
        <taxon>Streptomycetaceae</taxon>
        <taxon>Streptomyces</taxon>
    </lineage>
</organism>
<geneLocation type="plasmid" evidence="2 3">
    <name>unnamed1</name>
</geneLocation>
<reference evidence="2 3" key="1">
    <citation type="submission" date="2019-09" db="EMBL/GenBank/DDBJ databases">
        <title>Draft genome sequence of the Ebosin-producing strain Streptomyces sp. 139.</title>
        <authorList>
            <person name="Ai L."/>
            <person name="Geng M."/>
            <person name="Ma M."/>
            <person name="Bai L."/>
        </authorList>
    </citation>
    <scope>NUCLEOTIDE SEQUENCE [LARGE SCALE GENOMIC DNA]</scope>
    <source>
        <strain evidence="2 3">139</strain>
        <plasmid evidence="2 3">unnamed1</plasmid>
    </source>
</reference>
<feature type="domain" description="N-acetyltransferase" evidence="1">
    <location>
        <begin position="142"/>
        <end position="282"/>
    </location>
</feature>
<dbReference type="InterPro" id="IPR016181">
    <property type="entry name" value="Acyl_CoA_acyltransferase"/>
</dbReference>
<evidence type="ECO:0000259" key="1">
    <source>
        <dbReference type="PROSITE" id="PS51186"/>
    </source>
</evidence>
<dbReference type="Pfam" id="PF00583">
    <property type="entry name" value="Acetyltransf_1"/>
    <property type="match status" value="1"/>
</dbReference>